<evidence type="ECO:0000313" key="1">
    <source>
        <dbReference type="EMBL" id="GFY69044.1"/>
    </source>
</evidence>
<dbReference type="EMBL" id="BMAV01017413">
    <property type="protein sequence ID" value="GFY69044.1"/>
    <property type="molecule type" value="Genomic_DNA"/>
</dbReference>
<accession>A0A8X6YGA8</accession>
<protein>
    <submittedName>
        <fullName evidence="1">Uncharacterized protein</fullName>
    </submittedName>
</protein>
<name>A0A8X6YGA8_9ARAC</name>
<organism evidence="1 2">
    <name type="scientific">Trichonephila inaurata madagascariensis</name>
    <dbReference type="NCBI Taxonomy" id="2747483"/>
    <lineage>
        <taxon>Eukaryota</taxon>
        <taxon>Metazoa</taxon>
        <taxon>Ecdysozoa</taxon>
        <taxon>Arthropoda</taxon>
        <taxon>Chelicerata</taxon>
        <taxon>Arachnida</taxon>
        <taxon>Araneae</taxon>
        <taxon>Araneomorphae</taxon>
        <taxon>Entelegynae</taxon>
        <taxon>Araneoidea</taxon>
        <taxon>Nephilidae</taxon>
        <taxon>Trichonephila</taxon>
        <taxon>Trichonephila inaurata</taxon>
    </lineage>
</organism>
<dbReference type="OrthoDB" id="6430879at2759"/>
<sequence length="273" mass="32586">MEIIVKEKSISDQMREFWELENLGINVDSENKDSMVEEIMRKFEEGISYKDKRYKVKLPWKPEMKNALHNNKEVTAEDSVRVTADIKQAFLQNRDTQETETIQDFFGPQILKTATQINFPHTHKLLENNLYVDDVHIGEENVDKALIVCLESYEIFKDASMYLRKWRTNSPELFHKLKERNLEVDYSPDFYNQTLVPSKVLGVAWNPKEDYFYFDIQSLEKFLLKSKDTKRYILVNCWSHLRSHYIGPLYYSYKMSNTKNMVFRFRLGRNCTK</sequence>
<keyword evidence="2" id="KW-1185">Reference proteome</keyword>
<evidence type="ECO:0000313" key="2">
    <source>
        <dbReference type="Proteomes" id="UP000886998"/>
    </source>
</evidence>
<comment type="caution">
    <text evidence="1">The sequence shown here is derived from an EMBL/GenBank/DDBJ whole genome shotgun (WGS) entry which is preliminary data.</text>
</comment>
<reference evidence="1" key="1">
    <citation type="submission" date="2020-08" db="EMBL/GenBank/DDBJ databases">
        <title>Multicomponent nature underlies the extraordinary mechanical properties of spider dragline silk.</title>
        <authorList>
            <person name="Kono N."/>
            <person name="Nakamura H."/>
            <person name="Mori M."/>
            <person name="Yoshida Y."/>
            <person name="Ohtoshi R."/>
            <person name="Malay A.D."/>
            <person name="Moran D.A.P."/>
            <person name="Tomita M."/>
            <person name="Numata K."/>
            <person name="Arakawa K."/>
        </authorList>
    </citation>
    <scope>NUCLEOTIDE SEQUENCE</scope>
</reference>
<dbReference type="AlphaFoldDB" id="A0A8X6YGA8"/>
<dbReference type="Proteomes" id="UP000886998">
    <property type="component" value="Unassembled WGS sequence"/>
</dbReference>
<proteinExistence type="predicted"/>
<gene>
    <name evidence="1" type="primary">AVEN_158777_1</name>
    <name evidence="1" type="ORF">TNIN_128961</name>
</gene>